<reference evidence="6" key="1">
    <citation type="submission" date="2024-02" db="EMBL/GenBank/DDBJ databases">
        <title>Genome sequences of strain Gemmobacter sp. JM10B15.</title>
        <authorList>
            <person name="Zhang M."/>
        </authorList>
    </citation>
    <scope>NUCLEOTIDE SEQUENCE</scope>
    <source>
        <strain evidence="6">JM10B15</strain>
    </source>
</reference>
<dbReference type="PANTHER" id="PTHR30537:SF74">
    <property type="entry name" value="HTH-TYPE TRANSCRIPTIONAL REGULATOR TRPI"/>
    <property type="match status" value="1"/>
</dbReference>
<keyword evidence="3" id="KW-0238">DNA-binding</keyword>
<evidence type="ECO:0000313" key="7">
    <source>
        <dbReference type="Proteomes" id="UP001431963"/>
    </source>
</evidence>
<name>A0ABU8BX09_9RHOB</name>
<keyword evidence="7" id="KW-1185">Reference proteome</keyword>
<dbReference type="Gene3D" id="3.40.190.10">
    <property type="entry name" value="Periplasmic binding protein-like II"/>
    <property type="match status" value="2"/>
</dbReference>
<evidence type="ECO:0000256" key="1">
    <source>
        <dbReference type="ARBA" id="ARBA00009437"/>
    </source>
</evidence>
<comment type="caution">
    <text evidence="6">The sequence shown here is derived from an EMBL/GenBank/DDBJ whole genome shotgun (WGS) entry which is preliminary data.</text>
</comment>
<proteinExistence type="inferred from homology"/>
<keyword evidence="2" id="KW-0805">Transcription regulation</keyword>
<dbReference type="SUPFAM" id="SSF46785">
    <property type="entry name" value="Winged helix' DNA-binding domain"/>
    <property type="match status" value="1"/>
</dbReference>
<evidence type="ECO:0000256" key="2">
    <source>
        <dbReference type="ARBA" id="ARBA00023015"/>
    </source>
</evidence>
<organism evidence="6 7">
    <name type="scientific">Gemmobacter denitrificans</name>
    <dbReference type="NCBI Taxonomy" id="3123040"/>
    <lineage>
        <taxon>Bacteria</taxon>
        <taxon>Pseudomonadati</taxon>
        <taxon>Pseudomonadota</taxon>
        <taxon>Alphaproteobacteria</taxon>
        <taxon>Rhodobacterales</taxon>
        <taxon>Paracoccaceae</taxon>
        <taxon>Gemmobacter</taxon>
    </lineage>
</organism>
<evidence type="ECO:0000256" key="4">
    <source>
        <dbReference type="ARBA" id="ARBA00023163"/>
    </source>
</evidence>
<dbReference type="PRINTS" id="PR00039">
    <property type="entry name" value="HTHLYSR"/>
</dbReference>
<evidence type="ECO:0000259" key="5">
    <source>
        <dbReference type="PROSITE" id="PS50931"/>
    </source>
</evidence>
<dbReference type="Pfam" id="PF00126">
    <property type="entry name" value="HTH_1"/>
    <property type="match status" value="1"/>
</dbReference>
<dbReference type="Proteomes" id="UP001431963">
    <property type="component" value="Unassembled WGS sequence"/>
</dbReference>
<keyword evidence="4" id="KW-0804">Transcription</keyword>
<sequence length="321" mass="36141">MNNPHARLPPLNALRVFHTVVRHRSFRSAAEELSVSPQAVSQQIKLLEDTLGAELFERKGRAIEPNEKAILLAHFVQAAFDELEEGVRRVAKSDTRNRINVNASPYFATRYLLDRINRFRDIAPDADLRLTTMVDLPDFVADDVDVAIQWGFGAWKGHDATLLMHDYKVICCTPELARRLTGPDDLQTTPLLHPVLSSDLWPNVLRHLGVQDRSGKNDIQLQDAATMRRATLTGLGIGLISTIDAAEDLKLGKLVAPFGQDVMHKMPEAQVPGFYLVVPKAHRRVKTIATFCRWIETENWHSMDDKEFRTLADQAAVGRDK</sequence>
<dbReference type="EMBL" id="JBALHR010000006">
    <property type="protein sequence ID" value="MEH7828805.1"/>
    <property type="molecule type" value="Genomic_DNA"/>
</dbReference>
<dbReference type="SUPFAM" id="SSF53850">
    <property type="entry name" value="Periplasmic binding protein-like II"/>
    <property type="match status" value="1"/>
</dbReference>
<dbReference type="InterPro" id="IPR036388">
    <property type="entry name" value="WH-like_DNA-bd_sf"/>
</dbReference>
<feature type="domain" description="HTH lysR-type" evidence="5">
    <location>
        <begin position="9"/>
        <end position="66"/>
    </location>
</feature>
<dbReference type="CDD" id="cd08432">
    <property type="entry name" value="PBP2_GcdR_TrpI_HvrB_AmpR_like"/>
    <property type="match status" value="1"/>
</dbReference>
<comment type="similarity">
    <text evidence="1">Belongs to the LysR transcriptional regulatory family.</text>
</comment>
<evidence type="ECO:0000256" key="3">
    <source>
        <dbReference type="ARBA" id="ARBA00023125"/>
    </source>
</evidence>
<dbReference type="Gene3D" id="1.10.10.10">
    <property type="entry name" value="Winged helix-like DNA-binding domain superfamily/Winged helix DNA-binding domain"/>
    <property type="match status" value="1"/>
</dbReference>
<dbReference type="RefSeq" id="WP_335423122.1">
    <property type="nucleotide sequence ID" value="NZ_JBALHR010000006.1"/>
</dbReference>
<dbReference type="InterPro" id="IPR005119">
    <property type="entry name" value="LysR_subst-bd"/>
</dbReference>
<gene>
    <name evidence="6" type="ORF">V6590_11645</name>
</gene>
<dbReference type="Pfam" id="PF03466">
    <property type="entry name" value="LysR_substrate"/>
    <property type="match status" value="1"/>
</dbReference>
<dbReference type="InterPro" id="IPR000847">
    <property type="entry name" value="LysR_HTH_N"/>
</dbReference>
<accession>A0ABU8BX09</accession>
<dbReference type="PROSITE" id="PS50931">
    <property type="entry name" value="HTH_LYSR"/>
    <property type="match status" value="1"/>
</dbReference>
<protein>
    <submittedName>
        <fullName evidence="6">LysR substrate-binding domain-containing protein</fullName>
    </submittedName>
</protein>
<dbReference type="PANTHER" id="PTHR30537">
    <property type="entry name" value="HTH-TYPE TRANSCRIPTIONAL REGULATOR"/>
    <property type="match status" value="1"/>
</dbReference>
<dbReference type="InterPro" id="IPR058163">
    <property type="entry name" value="LysR-type_TF_proteobact-type"/>
</dbReference>
<evidence type="ECO:0000313" key="6">
    <source>
        <dbReference type="EMBL" id="MEH7828805.1"/>
    </source>
</evidence>
<dbReference type="InterPro" id="IPR036390">
    <property type="entry name" value="WH_DNA-bd_sf"/>
</dbReference>